<evidence type="ECO:0000256" key="1">
    <source>
        <dbReference type="SAM" id="MobiDB-lite"/>
    </source>
</evidence>
<dbReference type="NCBIfam" id="TIGR03359">
    <property type="entry name" value="VI_chp_6"/>
    <property type="match status" value="1"/>
</dbReference>
<dbReference type="Pfam" id="PF05947">
    <property type="entry name" value="T6SS_TssF"/>
    <property type="match status" value="2"/>
</dbReference>
<comment type="caution">
    <text evidence="2">The sequence shown here is derived from an EMBL/GenBank/DDBJ whole genome shotgun (WGS) entry which is preliminary data.</text>
</comment>
<dbReference type="InterPro" id="IPR010272">
    <property type="entry name" value="T6SS_TssF"/>
</dbReference>
<evidence type="ECO:0000313" key="2">
    <source>
        <dbReference type="EMBL" id="MDZ5456576.1"/>
    </source>
</evidence>
<organism evidence="2 3">
    <name type="scientific">Azohydromonas lata</name>
    <dbReference type="NCBI Taxonomy" id="45677"/>
    <lineage>
        <taxon>Bacteria</taxon>
        <taxon>Pseudomonadati</taxon>
        <taxon>Pseudomonadota</taxon>
        <taxon>Betaproteobacteria</taxon>
        <taxon>Burkholderiales</taxon>
        <taxon>Sphaerotilaceae</taxon>
        <taxon>Azohydromonas</taxon>
    </lineage>
</organism>
<proteinExistence type="predicted"/>
<protein>
    <submittedName>
        <fullName evidence="2">Type VI secretion system baseplate subunit TssF</fullName>
    </submittedName>
</protein>
<feature type="compositionally biased region" description="Low complexity" evidence="1">
    <location>
        <begin position="368"/>
        <end position="388"/>
    </location>
</feature>
<name>A0ABU5IDE8_9BURK</name>
<gene>
    <name evidence="2" type="primary">tssF</name>
    <name evidence="2" type="ORF">SM757_08300</name>
</gene>
<dbReference type="EMBL" id="JAXOJX010000009">
    <property type="protein sequence ID" value="MDZ5456576.1"/>
    <property type="molecule type" value="Genomic_DNA"/>
</dbReference>
<accession>A0ABU5IDE8</accession>
<dbReference type="PANTHER" id="PTHR35370">
    <property type="entry name" value="CYTOPLASMIC PROTEIN-RELATED-RELATED"/>
    <property type="match status" value="1"/>
</dbReference>
<dbReference type="PANTHER" id="PTHR35370:SF1">
    <property type="entry name" value="TYPE VI SECRETION SYSTEM COMPONENT TSSF1"/>
    <property type="match status" value="1"/>
</dbReference>
<sequence>MHELLPHYERELALLQQQAEEFAQRHPHIAGRLSASGELLQDPQVQHLLQSFALLAARVHARLDDDVPEITHPLLERLAPQWLRPLPGCAIARLDNDVAGRETSIAQRLPAGTALHSLSAEPGGVCRFTTTAEAQVLPVRVASAAFTTTPNMPPGSPVPRHASALLSLQLELTSAAGCWGTLGVSTLRLHLGGEPRRAAVLREALTRRVSATLVQVQPHGPWQLDACAQPVAVGLADAESLLGARPGWPAAQRLLAEWFCFPEKFNFLDFPLPVAAWRSEQRTLWLHFALTDLHEDGEALRRLREVSAADFLTNCVPVVNAFEAAAEAHPLPGHPSRFALSPAAQPPALEVLAVTGVRLQARSAATREGAAAADGTAASSAAGSDGEGWPLEPWCSLGHGLEPAWTQEARRLPSAWPTPEGGLYWVVRREPATPANPAGLVVEVVDEAGAAVDLPAAVLKLSLHAGNGGHAGRLVAGQARSELACAGGGHWDAIRLLREPTPVRRAALGGGMAWRLLSLLTPRPLSPYATGLEALKDALRLLDLACSPRTAELLEGLTALDSQPAQACMADAFGPRMLRGTALRLTVREEHFTGCGLHLFAQLLSRWFAQSARRDSFIRLHLISADTGELLFSGPPHSGEMPLI</sequence>
<keyword evidence="3" id="KW-1185">Reference proteome</keyword>
<feature type="region of interest" description="Disordered" evidence="1">
    <location>
        <begin position="368"/>
        <end position="389"/>
    </location>
</feature>
<evidence type="ECO:0000313" key="3">
    <source>
        <dbReference type="Proteomes" id="UP001293718"/>
    </source>
</evidence>
<dbReference type="RefSeq" id="WP_322465089.1">
    <property type="nucleotide sequence ID" value="NZ_JAXOJX010000009.1"/>
</dbReference>
<reference evidence="2 3" key="1">
    <citation type="submission" date="2023-11" db="EMBL/GenBank/DDBJ databases">
        <title>Draft genome of Azohydromonas lata strain H1 (DSM1123), a polyhydroxyalkanoate producer.</title>
        <authorList>
            <person name="Traversa D."/>
            <person name="D'Addabbo P."/>
            <person name="Pazzani C."/>
            <person name="Manzari C."/>
            <person name="Chiara M."/>
            <person name="Scrascia M."/>
        </authorList>
    </citation>
    <scope>NUCLEOTIDE SEQUENCE [LARGE SCALE GENOMIC DNA]</scope>
    <source>
        <strain evidence="2 3">H1</strain>
    </source>
</reference>
<dbReference type="Proteomes" id="UP001293718">
    <property type="component" value="Unassembled WGS sequence"/>
</dbReference>